<keyword evidence="1" id="KW-1133">Transmembrane helix</keyword>
<accession>A0A2S3R2M3</accession>
<reference evidence="2 3" key="1">
    <citation type="journal article" date="2018" name="Front. Microbiol.">
        <title>Phylogeny of Vibrio vulnificus from the Analysis of the Core-Genome: Implications for Intra-Species Taxonomy.</title>
        <authorList>
            <person name="Roig F.J."/>
            <person name="Gonzalez-Candelas F."/>
            <person name="Sanjuan E."/>
            <person name="Fouz B."/>
            <person name="Feil E.J."/>
            <person name="Llorens C."/>
            <person name="Baker-Austin C."/>
            <person name="Oliver J.D."/>
            <person name="Danin-Poleg Y."/>
            <person name="Gibas C.J."/>
            <person name="Kashi Y."/>
            <person name="Gulig P.A."/>
            <person name="Morrison S.S."/>
            <person name="Amaro C."/>
        </authorList>
    </citation>
    <scope>NUCLEOTIDE SEQUENCE [LARGE SCALE GENOMIC DNA]</scope>
    <source>
        <strain evidence="2 3">CECT4608</strain>
    </source>
</reference>
<proteinExistence type="predicted"/>
<dbReference type="PIRSF" id="PIRSF004525">
    <property type="entry name" value="Pilin_peptidase-dep_B_prd"/>
    <property type="match status" value="1"/>
</dbReference>
<protein>
    <submittedName>
        <fullName evidence="2">Pilus assembly protein PilW</fullName>
    </submittedName>
</protein>
<organism evidence="2 3">
    <name type="scientific">Vibrio vulnificus</name>
    <dbReference type="NCBI Taxonomy" id="672"/>
    <lineage>
        <taxon>Bacteria</taxon>
        <taxon>Pseudomonadati</taxon>
        <taxon>Pseudomonadota</taxon>
        <taxon>Gammaproteobacteria</taxon>
        <taxon>Vibrionales</taxon>
        <taxon>Vibrionaceae</taxon>
        <taxon>Vibrio</taxon>
    </lineage>
</organism>
<name>A0A2S3R2M3_VIBVL</name>
<evidence type="ECO:0000256" key="1">
    <source>
        <dbReference type="SAM" id="Phobius"/>
    </source>
</evidence>
<evidence type="ECO:0000313" key="2">
    <source>
        <dbReference type="EMBL" id="POB47640.1"/>
    </source>
</evidence>
<keyword evidence="1" id="KW-0812">Transmembrane</keyword>
<dbReference type="EMBL" id="PDGH01000100">
    <property type="protein sequence ID" value="POB47640.1"/>
    <property type="molecule type" value="Genomic_DNA"/>
</dbReference>
<sequence length="196" mass="21585">MALKSVKQAGSSLVEFMIAALLGGMALAIVGSVFISNQKSAAQRSKEIMLLQQMSSVMQQLKEDVQRAGFDGVATNSIMLSDSAKVLYLQPTQIGYVYRKSMSSTSNTVYRLHNDMLEYCQKDSTTPMTVVSAVTSCFDLFDPKQIKVTQFDINKKLLVGTSVESAFVTISMSAQLKKDSSVSHSMSLQVQQRNWQ</sequence>
<comment type="caution">
    <text evidence="2">The sequence shown here is derived from an EMBL/GenBank/DDBJ whole genome shotgun (WGS) entry which is preliminary data.</text>
</comment>
<dbReference type="RefSeq" id="WP_072602668.1">
    <property type="nucleotide sequence ID" value="NZ_CABMOC010000001.1"/>
</dbReference>
<feature type="transmembrane region" description="Helical" evidence="1">
    <location>
        <begin position="12"/>
        <end position="35"/>
    </location>
</feature>
<dbReference type="Proteomes" id="UP000237466">
    <property type="component" value="Unassembled WGS sequence"/>
</dbReference>
<dbReference type="AlphaFoldDB" id="A0A2S3R2M3"/>
<keyword evidence="1" id="KW-0472">Membrane</keyword>
<evidence type="ECO:0000313" key="3">
    <source>
        <dbReference type="Proteomes" id="UP000237466"/>
    </source>
</evidence>
<dbReference type="InterPro" id="IPR016419">
    <property type="entry name" value="Prepilin_Pept-dep_B_prd"/>
</dbReference>
<gene>
    <name evidence="2" type="ORF">CRN52_11740</name>
</gene>